<feature type="region of interest" description="Disordered" evidence="9">
    <location>
        <begin position="388"/>
        <end position="410"/>
    </location>
</feature>
<evidence type="ECO:0000256" key="1">
    <source>
        <dbReference type="ARBA" id="ARBA00001974"/>
    </source>
</evidence>
<dbReference type="PROSITE" id="PS00073">
    <property type="entry name" value="ACYL_COA_DH_2"/>
    <property type="match status" value="1"/>
</dbReference>
<dbReference type="InterPro" id="IPR006089">
    <property type="entry name" value="Acyl-CoA_DH_CS"/>
</dbReference>
<dbReference type="Gene3D" id="1.20.140.10">
    <property type="entry name" value="Butyryl-CoA Dehydrogenase, subunit A, domain 3"/>
    <property type="match status" value="1"/>
</dbReference>
<dbReference type="Pfam" id="PF02771">
    <property type="entry name" value="Acyl-CoA_dh_N"/>
    <property type="match status" value="1"/>
</dbReference>
<evidence type="ECO:0000256" key="2">
    <source>
        <dbReference type="ARBA" id="ARBA00009347"/>
    </source>
</evidence>
<dbReference type="InterPro" id="IPR006091">
    <property type="entry name" value="Acyl-CoA_Oxase/DH_mid-dom"/>
</dbReference>
<dbReference type="AlphaFoldDB" id="A0A2T0LI22"/>
<keyword evidence="4 8" id="KW-0274">FAD</keyword>
<reference evidence="13 14" key="1">
    <citation type="submission" date="2018-03" db="EMBL/GenBank/DDBJ databases">
        <title>Genomic Encyclopedia of Archaeal and Bacterial Type Strains, Phase II (KMG-II): from individual species to whole genera.</title>
        <authorList>
            <person name="Goeker M."/>
        </authorList>
    </citation>
    <scope>NUCLEOTIDE SEQUENCE [LARGE SCALE GENOMIC DNA]</scope>
    <source>
        <strain evidence="13 14">DSM 44946</strain>
    </source>
</reference>
<dbReference type="GO" id="GO:0050660">
    <property type="term" value="F:flavin adenine dinucleotide binding"/>
    <property type="evidence" value="ECO:0007669"/>
    <property type="project" value="InterPro"/>
</dbReference>
<keyword evidence="14" id="KW-1185">Reference proteome</keyword>
<dbReference type="SUPFAM" id="SSF47203">
    <property type="entry name" value="Acyl-CoA dehydrogenase C-terminal domain-like"/>
    <property type="match status" value="1"/>
</dbReference>
<evidence type="ECO:0000256" key="8">
    <source>
        <dbReference type="RuleBase" id="RU362125"/>
    </source>
</evidence>
<dbReference type="RefSeq" id="WP_106344030.1">
    <property type="nucleotide sequence ID" value="NZ_PVNE01000003.1"/>
</dbReference>
<feature type="domain" description="Acyl-CoA dehydrogenase/oxidase N-terminal" evidence="12">
    <location>
        <begin position="6"/>
        <end position="118"/>
    </location>
</feature>
<evidence type="ECO:0000256" key="5">
    <source>
        <dbReference type="ARBA" id="ARBA00023002"/>
    </source>
</evidence>
<keyword evidence="5 8" id="KW-0560">Oxidoreductase</keyword>
<evidence type="ECO:0000256" key="6">
    <source>
        <dbReference type="ARBA" id="ARBA00052546"/>
    </source>
</evidence>
<feature type="compositionally biased region" description="Basic and acidic residues" evidence="9">
    <location>
        <begin position="394"/>
        <end position="410"/>
    </location>
</feature>
<dbReference type="GO" id="GO:0003995">
    <property type="term" value="F:acyl-CoA dehydrogenase activity"/>
    <property type="evidence" value="ECO:0007669"/>
    <property type="project" value="InterPro"/>
</dbReference>
<keyword evidence="3 8" id="KW-0285">Flavoprotein</keyword>
<dbReference type="Pfam" id="PF02770">
    <property type="entry name" value="Acyl-CoA_dh_M"/>
    <property type="match status" value="1"/>
</dbReference>
<dbReference type="FunFam" id="1.20.140.10:FF:000004">
    <property type="entry name" value="Acyl-CoA dehydrogenase FadE25"/>
    <property type="match status" value="1"/>
</dbReference>
<dbReference type="PIRSF" id="PIRSF016578">
    <property type="entry name" value="HsaA"/>
    <property type="match status" value="1"/>
</dbReference>
<dbReference type="Gene3D" id="1.10.540.10">
    <property type="entry name" value="Acyl-CoA dehydrogenase/oxidase, N-terminal domain"/>
    <property type="match status" value="1"/>
</dbReference>
<evidence type="ECO:0000256" key="7">
    <source>
        <dbReference type="ARBA" id="ARBA00067585"/>
    </source>
</evidence>
<dbReference type="CDD" id="cd01158">
    <property type="entry name" value="SCAD_SBCAD"/>
    <property type="match status" value="1"/>
</dbReference>
<dbReference type="InterPro" id="IPR009075">
    <property type="entry name" value="AcylCo_DH/oxidase_C"/>
</dbReference>
<comment type="cofactor">
    <cofactor evidence="1 8">
        <name>FAD</name>
        <dbReference type="ChEBI" id="CHEBI:57692"/>
    </cofactor>
</comment>
<comment type="caution">
    <text evidence="13">The sequence shown here is derived from an EMBL/GenBank/DDBJ whole genome shotgun (WGS) entry which is preliminary data.</text>
</comment>
<dbReference type="Proteomes" id="UP000237797">
    <property type="component" value="Unassembled WGS sequence"/>
</dbReference>
<evidence type="ECO:0000259" key="12">
    <source>
        <dbReference type="Pfam" id="PF02771"/>
    </source>
</evidence>
<dbReference type="InterPro" id="IPR009100">
    <property type="entry name" value="AcylCoA_DH/oxidase_NM_dom_sf"/>
</dbReference>
<evidence type="ECO:0000256" key="3">
    <source>
        <dbReference type="ARBA" id="ARBA00022630"/>
    </source>
</evidence>
<dbReference type="InterPro" id="IPR036250">
    <property type="entry name" value="AcylCo_DH-like_C"/>
</dbReference>
<dbReference type="Pfam" id="PF00441">
    <property type="entry name" value="Acyl-CoA_dh_1"/>
    <property type="match status" value="1"/>
</dbReference>
<proteinExistence type="inferred from homology"/>
<protein>
    <recommendedName>
        <fullName evidence="7">Acyl-CoA dehydrogenase</fullName>
    </recommendedName>
</protein>
<dbReference type="InterPro" id="IPR037069">
    <property type="entry name" value="AcylCoA_DH/ox_N_sf"/>
</dbReference>
<organism evidence="13 14">
    <name type="scientific">Planifilum fimeticola</name>
    <dbReference type="NCBI Taxonomy" id="201975"/>
    <lineage>
        <taxon>Bacteria</taxon>
        <taxon>Bacillati</taxon>
        <taxon>Bacillota</taxon>
        <taxon>Bacilli</taxon>
        <taxon>Bacillales</taxon>
        <taxon>Thermoactinomycetaceae</taxon>
        <taxon>Planifilum</taxon>
    </lineage>
</organism>
<dbReference type="Gene3D" id="2.40.110.10">
    <property type="entry name" value="Butyryl-CoA Dehydrogenase, subunit A, domain 2"/>
    <property type="match status" value="1"/>
</dbReference>
<feature type="domain" description="Acyl-CoA dehydrogenase/oxidase C-terminal" evidence="10">
    <location>
        <begin position="229"/>
        <end position="377"/>
    </location>
</feature>
<sequence>MEFTFTHEQEMMRRMVRDFARDRIAPAVREMDEEDKFPRAVIDEMGRLGLMGIPIPEEWGGAGADFISYILALEEISRVSATVGVIVAVHTSVGTFPILRYGTEEQKKKYVTRLARGEYLGAFALTEPHAGSNAAAIRTRATRVGDKYILDGSKIFITNAKEADVYITFAVTDPDKGPKGITAFIVEKDTPGFTVGKKEKKMGLGGSNTSELIFERAEVPVENRLGEEGQGYEIALSNLAGGRIGIGAQALGIATAALEHATAYAKEREQFGKPIAAQQAIQFKLADMATRVEAARLLVYRAAWLRQQGQPCKKEAAMAKMFASDTAMAAAIEAVQVFGGYGYTREYPVERLFRDAKITQIYEGTNEIQRIVVAGELLKERGEKGKATLVSTGVRERRETSDERKIIPRS</sequence>
<dbReference type="PANTHER" id="PTHR43884:SF12">
    <property type="entry name" value="ISOVALERYL-COA DEHYDROGENASE, MITOCHONDRIAL-RELATED"/>
    <property type="match status" value="1"/>
</dbReference>
<dbReference type="InterPro" id="IPR046373">
    <property type="entry name" value="Acyl-CoA_Oxase/DH_mid-dom_sf"/>
</dbReference>
<evidence type="ECO:0000259" key="10">
    <source>
        <dbReference type="Pfam" id="PF00441"/>
    </source>
</evidence>
<accession>A0A2T0LI22</accession>
<dbReference type="FunFam" id="2.40.110.10:FF:000001">
    <property type="entry name" value="Acyl-CoA dehydrogenase, mitochondrial"/>
    <property type="match status" value="1"/>
</dbReference>
<evidence type="ECO:0000313" key="13">
    <source>
        <dbReference type="EMBL" id="PRX42064.1"/>
    </source>
</evidence>
<evidence type="ECO:0000259" key="11">
    <source>
        <dbReference type="Pfam" id="PF02770"/>
    </source>
</evidence>
<dbReference type="InterPro" id="IPR013786">
    <property type="entry name" value="AcylCoA_DH/ox_N"/>
</dbReference>
<name>A0A2T0LI22_9BACL</name>
<comment type="catalytic activity">
    <reaction evidence="6">
        <text>a 2,3-saturated acyl-CoA + A = a 2,3-dehydroacyl-CoA + AH2</text>
        <dbReference type="Rhea" id="RHEA:48608"/>
        <dbReference type="ChEBI" id="CHEBI:13193"/>
        <dbReference type="ChEBI" id="CHEBI:17499"/>
        <dbReference type="ChEBI" id="CHEBI:60015"/>
        <dbReference type="ChEBI" id="CHEBI:65111"/>
    </reaction>
</comment>
<comment type="similarity">
    <text evidence="2 8">Belongs to the acyl-CoA dehydrogenase family.</text>
</comment>
<gene>
    <name evidence="13" type="ORF">CLV97_10379</name>
</gene>
<dbReference type="FunFam" id="1.10.540.10:FF:000002">
    <property type="entry name" value="Acyl-CoA dehydrogenase FadE19"/>
    <property type="match status" value="1"/>
</dbReference>
<evidence type="ECO:0000256" key="4">
    <source>
        <dbReference type="ARBA" id="ARBA00022827"/>
    </source>
</evidence>
<evidence type="ECO:0000313" key="14">
    <source>
        <dbReference type="Proteomes" id="UP000237797"/>
    </source>
</evidence>
<feature type="domain" description="Acyl-CoA oxidase/dehydrogenase middle" evidence="11">
    <location>
        <begin position="122"/>
        <end position="216"/>
    </location>
</feature>
<dbReference type="OrthoDB" id="9802447at2"/>
<evidence type="ECO:0000256" key="9">
    <source>
        <dbReference type="SAM" id="MobiDB-lite"/>
    </source>
</evidence>
<dbReference type="EMBL" id="PVNE01000003">
    <property type="protein sequence ID" value="PRX42064.1"/>
    <property type="molecule type" value="Genomic_DNA"/>
</dbReference>
<dbReference type="SUPFAM" id="SSF56645">
    <property type="entry name" value="Acyl-CoA dehydrogenase NM domain-like"/>
    <property type="match status" value="1"/>
</dbReference>
<dbReference type="PANTHER" id="PTHR43884">
    <property type="entry name" value="ACYL-COA DEHYDROGENASE"/>
    <property type="match status" value="1"/>
</dbReference>